<dbReference type="AlphaFoldDB" id="A0A367RYS4"/>
<accession>A0A367RYS4</accession>
<dbReference type="EMBL" id="LXQE01000029">
    <property type="protein sequence ID" value="RCJ41756.1"/>
    <property type="molecule type" value="Genomic_DNA"/>
</dbReference>
<organism evidence="1 2">
    <name type="scientific">Nostoc punctiforme NIES-2108</name>
    <dbReference type="NCBI Taxonomy" id="1356359"/>
    <lineage>
        <taxon>Bacteria</taxon>
        <taxon>Bacillati</taxon>
        <taxon>Cyanobacteriota</taxon>
        <taxon>Cyanophyceae</taxon>
        <taxon>Nostocales</taxon>
        <taxon>Nostocaceae</taxon>
        <taxon>Nostoc</taxon>
    </lineage>
</organism>
<reference evidence="1 2" key="1">
    <citation type="submission" date="2016-04" db="EMBL/GenBank/DDBJ databases">
        <authorList>
            <person name="Evans L.H."/>
            <person name="Alamgir A."/>
            <person name="Owens N."/>
            <person name="Weber N.D."/>
            <person name="Virtaneva K."/>
            <person name="Barbian K."/>
            <person name="Babar A."/>
            <person name="Rosenke K."/>
        </authorList>
    </citation>
    <scope>NUCLEOTIDE SEQUENCE [LARGE SCALE GENOMIC DNA]</scope>
    <source>
        <strain evidence="1">NIES-2108</strain>
    </source>
</reference>
<comment type="caution">
    <text evidence="1">The sequence shown here is derived from an EMBL/GenBank/DDBJ whole genome shotgun (WGS) entry which is preliminary data.</text>
</comment>
<name>A0A367RYS4_NOSPU</name>
<evidence type="ECO:0000313" key="1">
    <source>
        <dbReference type="EMBL" id="RCJ41756.1"/>
    </source>
</evidence>
<protein>
    <recommendedName>
        <fullName evidence="3">Aminotransferase class I/classII domain-containing protein</fullName>
    </recommendedName>
</protein>
<sequence length="92" mass="10599">MLMNLYIVHSSKISIQFAKRLKKFLPICLLIIVHKRNELVAKGVDIINMAAGDPNRLTSSHILQAMHEVIEDAANHNYPPYEGTKKFRVRRM</sequence>
<dbReference type="InterPro" id="IPR015422">
    <property type="entry name" value="PyrdxlP-dep_Trfase_small"/>
</dbReference>
<dbReference type="SUPFAM" id="SSF53383">
    <property type="entry name" value="PLP-dependent transferases"/>
    <property type="match status" value="1"/>
</dbReference>
<evidence type="ECO:0000313" key="2">
    <source>
        <dbReference type="Proteomes" id="UP000252085"/>
    </source>
</evidence>
<proteinExistence type="predicted"/>
<dbReference type="Gene3D" id="3.90.1150.10">
    <property type="entry name" value="Aspartate Aminotransferase, domain 1"/>
    <property type="match status" value="1"/>
</dbReference>
<dbReference type="Proteomes" id="UP000252085">
    <property type="component" value="Unassembled WGS sequence"/>
</dbReference>
<gene>
    <name evidence="1" type="ORF">A6769_02310</name>
</gene>
<evidence type="ECO:0008006" key="3">
    <source>
        <dbReference type="Google" id="ProtNLM"/>
    </source>
</evidence>
<dbReference type="InterPro" id="IPR015424">
    <property type="entry name" value="PyrdxlP-dep_Trfase"/>
</dbReference>